<protein>
    <submittedName>
        <fullName evidence="2">VOC family protein</fullName>
    </submittedName>
</protein>
<name>A0ABV8UPF3_9PROT</name>
<dbReference type="SUPFAM" id="SSF54593">
    <property type="entry name" value="Glyoxalase/Bleomycin resistance protein/Dihydroxybiphenyl dioxygenase"/>
    <property type="match status" value="1"/>
</dbReference>
<organism evidence="2 3">
    <name type="scientific">Fodinicurvata halophila</name>
    <dbReference type="NCBI Taxonomy" id="1419723"/>
    <lineage>
        <taxon>Bacteria</taxon>
        <taxon>Pseudomonadati</taxon>
        <taxon>Pseudomonadota</taxon>
        <taxon>Alphaproteobacteria</taxon>
        <taxon>Rhodospirillales</taxon>
        <taxon>Rhodovibrionaceae</taxon>
        <taxon>Fodinicurvata</taxon>
    </lineage>
</organism>
<dbReference type="PANTHER" id="PTHR40265">
    <property type="entry name" value="BLL2707 PROTEIN"/>
    <property type="match status" value="1"/>
</dbReference>
<evidence type="ECO:0000313" key="2">
    <source>
        <dbReference type="EMBL" id="MFC4352617.1"/>
    </source>
</evidence>
<dbReference type="PANTHER" id="PTHR40265:SF1">
    <property type="entry name" value="GLYOXALASE-LIKE DOMAIN-CONTAINING PROTEIN"/>
    <property type="match status" value="1"/>
</dbReference>
<dbReference type="Proteomes" id="UP001595799">
    <property type="component" value="Unassembled WGS sequence"/>
</dbReference>
<evidence type="ECO:0000313" key="3">
    <source>
        <dbReference type="Proteomes" id="UP001595799"/>
    </source>
</evidence>
<evidence type="ECO:0000259" key="1">
    <source>
        <dbReference type="Pfam" id="PF13468"/>
    </source>
</evidence>
<dbReference type="InterPro" id="IPR029068">
    <property type="entry name" value="Glyas_Bleomycin-R_OHBP_Dase"/>
</dbReference>
<keyword evidence="3" id="KW-1185">Reference proteome</keyword>
<comment type="caution">
    <text evidence="2">The sequence shown here is derived from an EMBL/GenBank/DDBJ whole genome shotgun (WGS) entry which is preliminary data.</text>
</comment>
<feature type="domain" description="Glyoxalase-like" evidence="1">
    <location>
        <begin position="12"/>
        <end position="195"/>
    </location>
</feature>
<gene>
    <name evidence="2" type="ORF">ACFOW6_13780</name>
</gene>
<dbReference type="RefSeq" id="WP_382422970.1">
    <property type="nucleotide sequence ID" value="NZ_JBHSCW010000007.1"/>
</dbReference>
<dbReference type="Pfam" id="PF13468">
    <property type="entry name" value="Glyoxalase_3"/>
    <property type="match status" value="1"/>
</dbReference>
<sequence length="304" mass="33328">MTQLPTRDQVFLDHVAHFVPSLEDAGAAMEAAGFVLTPFTRQENRTPEGMVPSGMANRCIMLEEGYIELLTAVSETELSRQFHEAVERYLGLHLIALACGDAQATHAHLDREAFSPNAPVNLTRPVEGQQGEEMEARFTVLRVPPGIMPEGRIQILEHHTEEALWQPRFLAHDNAVRSLKSVLLVVDDPHEAAVRFGRFCGRPSELGGEGRFRLVLDRGSCVFLSPEAARTQLPWVGEQLQTPWIAAQALGSADLERTAERFRAAGFTPVAGDVGSSEITFRLPEALGGFLTVVDEGGQPSWAV</sequence>
<dbReference type="Gene3D" id="3.10.180.10">
    <property type="entry name" value="2,3-Dihydroxybiphenyl 1,2-Dioxygenase, domain 1"/>
    <property type="match status" value="1"/>
</dbReference>
<dbReference type="EMBL" id="JBHSCW010000007">
    <property type="protein sequence ID" value="MFC4352617.1"/>
    <property type="molecule type" value="Genomic_DNA"/>
</dbReference>
<proteinExistence type="predicted"/>
<dbReference type="InterPro" id="IPR025870">
    <property type="entry name" value="Glyoxalase-like_dom"/>
</dbReference>
<accession>A0ABV8UPF3</accession>
<reference evidence="3" key="1">
    <citation type="journal article" date="2019" name="Int. J. Syst. Evol. Microbiol.">
        <title>The Global Catalogue of Microorganisms (GCM) 10K type strain sequencing project: providing services to taxonomists for standard genome sequencing and annotation.</title>
        <authorList>
            <consortium name="The Broad Institute Genomics Platform"/>
            <consortium name="The Broad Institute Genome Sequencing Center for Infectious Disease"/>
            <person name="Wu L."/>
            <person name="Ma J."/>
        </authorList>
    </citation>
    <scope>NUCLEOTIDE SEQUENCE [LARGE SCALE GENOMIC DNA]</scope>
    <source>
        <strain evidence="3">CECT 8472</strain>
    </source>
</reference>